<dbReference type="GO" id="GO:0005524">
    <property type="term" value="F:ATP binding"/>
    <property type="evidence" value="ECO:0007669"/>
    <property type="project" value="UniProtKB-UniRule"/>
</dbReference>
<dbReference type="EC" id="2.7.1.71" evidence="4 14"/>
<dbReference type="KEGG" id="tlt:OCC_14095"/>
<proteinExistence type="inferred from homology"/>
<dbReference type="InterPro" id="IPR006204">
    <property type="entry name" value="GHMP_kinase_N_dom"/>
</dbReference>
<keyword evidence="8 14" id="KW-0808">Transferase</keyword>
<evidence type="ECO:0000256" key="14">
    <source>
        <dbReference type="HAMAP-Rule" id="MF_00370"/>
    </source>
</evidence>
<evidence type="ECO:0000256" key="13">
    <source>
        <dbReference type="ARBA" id="ARBA00048567"/>
    </source>
</evidence>
<dbReference type="Pfam" id="PF00288">
    <property type="entry name" value="GHMP_kinases_N"/>
    <property type="match status" value="1"/>
</dbReference>
<evidence type="ECO:0000256" key="5">
    <source>
        <dbReference type="ARBA" id="ARBA00013853"/>
    </source>
</evidence>
<evidence type="ECO:0000313" key="16">
    <source>
        <dbReference type="EMBL" id="AGT34301.1"/>
    </source>
</evidence>
<comment type="caution">
    <text evidence="14">Lacks conserved residue(s) required for the propagation of feature annotation.</text>
</comment>
<dbReference type="PaxDb" id="523849-OCC_14095"/>
<dbReference type="GO" id="GO:0004765">
    <property type="term" value="F:shikimate kinase activity"/>
    <property type="evidence" value="ECO:0007669"/>
    <property type="project" value="UniProtKB-UniRule"/>
</dbReference>
<sequence length="186" mass="19950">MGLKSSSAAANALSKALANALGLDMSEMEVVKAGVEAAKRAGVTLTGAFDDACASYFGSLWVTDNLGMRVLHSSKVEPLPVVLLLSGKTLLTESLSGRDFSPIRPYVEEAIRLALEGEWRKAALINGLVYSTYLGHPIEPFRIALEREAVVGLSGKGPAVFAVTDEPEELAEEWEQFGEVLITELR</sequence>
<evidence type="ECO:0000256" key="9">
    <source>
        <dbReference type="ARBA" id="ARBA00022741"/>
    </source>
</evidence>
<protein>
    <recommendedName>
        <fullName evidence="5 14">Shikimate kinase</fullName>
        <shortName evidence="14">SK</shortName>
        <ecNumber evidence="4 14">2.7.1.71</ecNumber>
    </recommendedName>
</protein>
<dbReference type="SUPFAM" id="SSF54211">
    <property type="entry name" value="Ribosomal protein S5 domain 2-like"/>
    <property type="match status" value="1"/>
</dbReference>
<comment type="subcellular location">
    <subcellularLocation>
        <location evidence="1 14">Cytoplasm</location>
    </subcellularLocation>
</comment>
<evidence type="ECO:0000256" key="4">
    <source>
        <dbReference type="ARBA" id="ARBA00012154"/>
    </source>
</evidence>
<evidence type="ECO:0000256" key="11">
    <source>
        <dbReference type="ARBA" id="ARBA00022840"/>
    </source>
</evidence>
<dbReference type="InterPro" id="IPR020568">
    <property type="entry name" value="Ribosomal_Su5_D2-typ_SF"/>
</dbReference>
<dbReference type="GO" id="GO:0009073">
    <property type="term" value="P:aromatic amino acid family biosynthetic process"/>
    <property type="evidence" value="ECO:0007669"/>
    <property type="project" value="UniProtKB-KW"/>
</dbReference>
<evidence type="ECO:0000313" key="17">
    <source>
        <dbReference type="Proteomes" id="UP000015502"/>
    </source>
</evidence>
<evidence type="ECO:0000256" key="10">
    <source>
        <dbReference type="ARBA" id="ARBA00022777"/>
    </source>
</evidence>
<dbReference type="GO" id="GO:0005737">
    <property type="term" value="C:cytoplasm"/>
    <property type="evidence" value="ECO:0007669"/>
    <property type="project" value="UniProtKB-SubCell"/>
</dbReference>
<dbReference type="Proteomes" id="UP000015502">
    <property type="component" value="Chromosome"/>
</dbReference>
<reference evidence="16 17" key="1">
    <citation type="journal article" date="2012" name="J. Bacteriol.">
        <title>Genome sequence of the model hyperthermophilic archaeon Thermococcus litoralis NS-C.</title>
        <authorList>
            <person name="Gardner A.F."/>
            <person name="Kumar S."/>
            <person name="Perler F.B."/>
        </authorList>
    </citation>
    <scope>NUCLEOTIDE SEQUENCE [LARGE SCALE GENOMIC DNA]</scope>
    <source>
        <strain evidence="17">ATCC 51850 / DSM 5473 / JCM 8560 / NS-C</strain>
    </source>
</reference>
<comment type="pathway">
    <text evidence="2 14">Metabolic intermediate biosynthesis; chorismate biosynthesis; chorismate from D-erythrose 4-phosphate and phosphoenolpyruvate: step 5/7.</text>
</comment>
<comment type="catalytic activity">
    <reaction evidence="13 14">
        <text>shikimate + ATP = 3-phosphoshikimate + ADP + H(+)</text>
        <dbReference type="Rhea" id="RHEA:13121"/>
        <dbReference type="ChEBI" id="CHEBI:15378"/>
        <dbReference type="ChEBI" id="CHEBI:30616"/>
        <dbReference type="ChEBI" id="CHEBI:36208"/>
        <dbReference type="ChEBI" id="CHEBI:145989"/>
        <dbReference type="ChEBI" id="CHEBI:456216"/>
        <dbReference type="EC" id="2.7.1.71"/>
    </reaction>
</comment>
<keyword evidence="9 14" id="KW-0547">Nucleotide-binding</keyword>
<gene>
    <name evidence="14" type="primary">aroK</name>
    <name evidence="16" type="ORF">OCC_14095</name>
</gene>
<dbReference type="HOGENOM" id="CLU_073768_0_0_2"/>
<evidence type="ECO:0000256" key="2">
    <source>
        <dbReference type="ARBA" id="ARBA00004842"/>
    </source>
</evidence>
<evidence type="ECO:0000256" key="6">
    <source>
        <dbReference type="ARBA" id="ARBA00022490"/>
    </source>
</evidence>
<feature type="domain" description="GHMP kinase N-terminal" evidence="15">
    <location>
        <begin position="2"/>
        <end position="58"/>
    </location>
</feature>
<keyword evidence="11 14" id="KW-0067">ATP-binding</keyword>
<comment type="similarity">
    <text evidence="3 14">Belongs to the GHMP kinase family. Archaeal shikimate kinase subfamily.</text>
</comment>
<evidence type="ECO:0000256" key="12">
    <source>
        <dbReference type="ARBA" id="ARBA00023141"/>
    </source>
</evidence>
<dbReference type="HAMAP" id="MF_00370">
    <property type="entry name" value="Shik_kinase_arch"/>
    <property type="match status" value="1"/>
</dbReference>
<dbReference type="STRING" id="523849.OCC_14095"/>
<evidence type="ECO:0000259" key="15">
    <source>
        <dbReference type="Pfam" id="PF00288"/>
    </source>
</evidence>
<evidence type="ECO:0000256" key="8">
    <source>
        <dbReference type="ARBA" id="ARBA00022679"/>
    </source>
</evidence>
<evidence type="ECO:0000256" key="1">
    <source>
        <dbReference type="ARBA" id="ARBA00004496"/>
    </source>
</evidence>
<keyword evidence="10 14" id="KW-0418">Kinase</keyword>
<keyword evidence="12 14" id="KW-0057">Aromatic amino acid biosynthesis</keyword>
<name>S5ZIF6_THELN</name>
<organism evidence="16 17">
    <name type="scientific">Thermococcus litoralis (strain ATCC 51850 / DSM 5473 / JCM 8560 / NS-C)</name>
    <dbReference type="NCBI Taxonomy" id="523849"/>
    <lineage>
        <taxon>Archaea</taxon>
        <taxon>Methanobacteriati</taxon>
        <taxon>Methanobacteriota</taxon>
        <taxon>Thermococci</taxon>
        <taxon>Thermococcales</taxon>
        <taxon>Thermococcaceae</taxon>
        <taxon>Thermococcus</taxon>
    </lineage>
</organism>
<dbReference type="InterPro" id="IPR014721">
    <property type="entry name" value="Ribsml_uS5_D2-typ_fold_subgr"/>
</dbReference>
<keyword evidence="6 14" id="KW-0963">Cytoplasm</keyword>
<dbReference type="PANTHER" id="PTHR20861">
    <property type="entry name" value="HOMOSERINE/4-DIPHOSPHOCYTIDYL-2-C-METHYL-D-ERYTHRITOL KINASE"/>
    <property type="match status" value="1"/>
</dbReference>
<keyword evidence="7 14" id="KW-0028">Amino-acid biosynthesis</keyword>
<dbReference type="GO" id="GO:0009423">
    <property type="term" value="P:chorismate biosynthetic process"/>
    <property type="evidence" value="ECO:0007669"/>
    <property type="project" value="UniProtKB-UniRule"/>
</dbReference>
<accession>S5ZIF6</accession>
<dbReference type="GO" id="GO:0008652">
    <property type="term" value="P:amino acid biosynthetic process"/>
    <property type="evidence" value="ECO:0007669"/>
    <property type="project" value="UniProtKB-KW"/>
</dbReference>
<dbReference type="PANTHER" id="PTHR20861:SF3">
    <property type="entry name" value="SHIKIMATE KINASE"/>
    <property type="match status" value="1"/>
</dbReference>
<evidence type="ECO:0000256" key="7">
    <source>
        <dbReference type="ARBA" id="ARBA00022605"/>
    </source>
</evidence>
<dbReference type="InterPro" id="IPR010189">
    <property type="entry name" value="SK_arc"/>
</dbReference>
<dbReference type="NCBIfam" id="TIGR01920">
    <property type="entry name" value="Shik_kin_archae"/>
    <property type="match status" value="1"/>
</dbReference>
<dbReference type="EMBL" id="CP006670">
    <property type="protein sequence ID" value="AGT34301.1"/>
    <property type="molecule type" value="Genomic_DNA"/>
</dbReference>
<evidence type="ECO:0000256" key="3">
    <source>
        <dbReference type="ARBA" id="ARBA00010202"/>
    </source>
</evidence>
<dbReference type="Gene3D" id="3.30.230.10">
    <property type="match status" value="1"/>
</dbReference>
<dbReference type="UniPathway" id="UPA00053">
    <property type="reaction ID" value="UER00088"/>
</dbReference>
<keyword evidence="17" id="KW-1185">Reference proteome</keyword>
<dbReference type="AlphaFoldDB" id="S5ZIF6"/>